<evidence type="ECO:0000256" key="1">
    <source>
        <dbReference type="ARBA" id="ARBA00004141"/>
    </source>
</evidence>
<feature type="compositionally biased region" description="Polar residues" evidence="5">
    <location>
        <begin position="1"/>
        <end position="23"/>
    </location>
</feature>
<dbReference type="PROSITE" id="PS50850">
    <property type="entry name" value="MFS"/>
    <property type="match status" value="1"/>
</dbReference>
<dbReference type="GO" id="GO:0005886">
    <property type="term" value="C:plasma membrane"/>
    <property type="evidence" value="ECO:0007669"/>
    <property type="project" value="TreeGrafter"/>
</dbReference>
<dbReference type="EMBL" id="JADCTT010000024">
    <property type="protein sequence ID" value="KAF9742118.1"/>
    <property type="molecule type" value="Genomic_DNA"/>
</dbReference>
<comment type="subcellular location">
    <subcellularLocation>
        <location evidence="1">Membrane</location>
        <topology evidence="1">Multi-pass membrane protein</topology>
    </subcellularLocation>
</comment>
<keyword evidence="3 6" id="KW-1133">Transmembrane helix</keyword>
<feature type="transmembrane region" description="Helical" evidence="6">
    <location>
        <begin position="64"/>
        <end position="82"/>
    </location>
</feature>
<comment type="caution">
    <text evidence="8">The sequence shown here is derived from an EMBL/GenBank/DDBJ whole genome shotgun (WGS) entry which is preliminary data.</text>
</comment>
<feature type="compositionally biased region" description="Basic and acidic residues" evidence="5">
    <location>
        <begin position="26"/>
        <end position="40"/>
    </location>
</feature>
<organism evidence="8 9">
    <name type="scientific">Bionectria ochroleuca</name>
    <name type="common">Gliocladium roseum</name>
    <dbReference type="NCBI Taxonomy" id="29856"/>
    <lineage>
        <taxon>Eukaryota</taxon>
        <taxon>Fungi</taxon>
        <taxon>Dikarya</taxon>
        <taxon>Ascomycota</taxon>
        <taxon>Pezizomycotina</taxon>
        <taxon>Sordariomycetes</taxon>
        <taxon>Hypocreomycetidae</taxon>
        <taxon>Hypocreales</taxon>
        <taxon>Bionectriaceae</taxon>
        <taxon>Clonostachys</taxon>
    </lineage>
</organism>
<gene>
    <name evidence="8" type="ORF">IM811_009752</name>
</gene>
<dbReference type="AlphaFoldDB" id="A0A8H7K2H1"/>
<evidence type="ECO:0000259" key="7">
    <source>
        <dbReference type="PROSITE" id="PS50850"/>
    </source>
</evidence>
<proteinExistence type="predicted"/>
<evidence type="ECO:0000256" key="6">
    <source>
        <dbReference type="SAM" id="Phobius"/>
    </source>
</evidence>
<dbReference type="PANTHER" id="PTHR23501:SF58">
    <property type="entry name" value="LOW AFFINITY HEME TRANSPORTER STR3"/>
    <property type="match status" value="1"/>
</dbReference>
<dbReference type="InterPro" id="IPR020846">
    <property type="entry name" value="MFS_dom"/>
</dbReference>
<evidence type="ECO:0000256" key="4">
    <source>
        <dbReference type="ARBA" id="ARBA00023136"/>
    </source>
</evidence>
<dbReference type="GO" id="GO:0022857">
    <property type="term" value="F:transmembrane transporter activity"/>
    <property type="evidence" value="ECO:0007669"/>
    <property type="project" value="InterPro"/>
</dbReference>
<name>A0A8H7K2H1_BIOOC</name>
<feature type="domain" description="Major facilitator superfamily (MFS) profile" evidence="7">
    <location>
        <begin position="69"/>
        <end position="175"/>
    </location>
</feature>
<feature type="transmembrane region" description="Helical" evidence="6">
    <location>
        <begin position="136"/>
        <end position="163"/>
    </location>
</feature>
<evidence type="ECO:0000256" key="5">
    <source>
        <dbReference type="SAM" id="MobiDB-lite"/>
    </source>
</evidence>
<dbReference type="InterPro" id="IPR036259">
    <property type="entry name" value="MFS_trans_sf"/>
</dbReference>
<feature type="region of interest" description="Disordered" evidence="5">
    <location>
        <begin position="1"/>
        <end position="40"/>
    </location>
</feature>
<evidence type="ECO:0000313" key="9">
    <source>
        <dbReference type="Proteomes" id="UP000616885"/>
    </source>
</evidence>
<dbReference type="PANTHER" id="PTHR23501">
    <property type="entry name" value="MAJOR FACILITATOR SUPERFAMILY"/>
    <property type="match status" value="1"/>
</dbReference>
<dbReference type="Gene3D" id="1.20.1250.20">
    <property type="entry name" value="MFS general substrate transporter like domains"/>
    <property type="match status" value="1"/>
</dbReference>
<evidence type="ECO:0000256" key="3">
    <source>
        <dbReference type="ARBA" id="ARBA00022989"/>
    </source>
</evidence>
<sequence length="175" mass="19235">MSTHVGSQPQANPDQKNTASTQFFEPDEKHDNSTRDDDSHRLAGVSKVEAFNKVLYQSGKKGKILLWLLGVSVGLTMFAYALDMGITTTIFGTLATSTFGVHSQLGTVNTASQIIRAISKPFIGKLADITSRPTTYVVILAFYTVGFAVAASAYNFILYYRYLLHVGWQIRSRSS</sequence>
<dbReference type="SUPFAM" id="SSF103473">
    <property type="entry name" value="MFS general substrate transporter"/>
    <property type="match status" value="1"/>
</dbReference>
<keyword evidence="4 6" id="KW-0472">Membrane</keyword>
<reference evidence="8" key="1">
    <citation type="submission" date="2020-10" db="EMBL/GenBank/DDBJ databases">
        <title>High-Quality Genome Resource of Clonostachys rosea strain S41 by Oxford Nanopore Long-Read Sequencing.</title>
        <authorList>
            <person name="Wang H."/>
        </authorList>
    </citation>
    <scope>NUCLEOTIDE SEQUENCE</scope>
    <source>
        <strain evidence="8">S41</strain>
    </source>
</reference>
<keyword evidence="2 6" id="KW-0812">Transmembrane</keyword>
<evidence type="ECO:0000256" key="2">
    <source>
        <dbReference type="ARBA" id="ARBA00022692"/>
    </source>
</evidence>
<dbReference type="Proteomes" id="UP000616885">
    <property type="component" value="Unassembled WGS sequence"/>
</dbReference>
<evidence type="ECO:0000313" key="8">
    <source>
        <dbReference type="EMBL" id="KAF9742118.1"/>
    </source>
</evidence>
<protein>
    <recommendedName>
        <fullName evidence="7">Major facilitator superfamily (MFS) profile domain-containing protein</fullName>
    </recommendedName>
</protein>
<accession>A0A8H7K2H1</accession>